<dbReference type="EMBL" id="KZ825013">
    <property type="protein sequence ID" value="RAH64392.1"/>
    <property type="molecule type" value="Genomic_DNA"/>
</dbReference>
<name>A0ACD1GSG2_9EURO</name>
<keyword evidence="2" id="KW-1185">Reference proteome</keyword>
<sequence length="456" mass="51677">MSFGFGVGDFLATLQLADNLKKRFAQAPSGFKAISADVKSLWAVLHDLDDIPKDGLSATQKAELDVIVQRGREVLMEIEGKLSKYNVLAYTASDWKSKATRAWSRVKWDPVEVDSLRNRITYCLSLWNLVMSKMNQYIVLWLSLGGGLATDHNADRDLTADIGAEVHAMKDTHDAQLHIEMLAWISPIDTSERQRKSFDIHGEGTGRWFLESEQFVRWISSDAGDHALLCTGAPGAGKTILTSITIDYLQKKHSHKDGIVIVYHYFHYQEQLGYSDILSSFLRQLVQANPGLHEIIARKFPRRWRAHNRLTGEQVQETLKLALVECNELIYVIDALDECSDLYVRRQLLAWVRDTLKPNGRTKGRFLATARHGDHFGKFSPGNVTCLEIEASRGDVESFLDGNVTYLPEFLQGKPELWKYIRHQIIESAGGIFLLVRLYYTLLLDEKNEKGVRALG</sequence>
<organism evidence="1 2">
    <name type="scientific">Aspergillus aculeatinus CBS 121060</name>
    <dbReference type="NCBI Taxonomy" id="1448322"/>
    <lineage>
        <taxon>Eukaryota</taxon>
        <taxon>Fungi</taxon>
        <taxon>Dikarya</taxon>
        <taxon>Ascomycota</taxon>
        <taxon>Pezizomycotina</taxon>
        <taxon>Eurotiomycetes</taxon>
        <taxon>Eurotiomycetidae</taxon>
        <taxon>Eurotiales</taxon>
        <taxon>Aspergillaceae</taxon>
        <taxon>Aspergillus</taxon>
        <taxon>Aspergillus subgen. Circumdati</taxon>
    </lineage>
</organism>
<evidence type="ECO:0000313" key="1">
    <source>
        <dbReference type="EMBL" id="RAH64392.1"/>
    </source>
</evidence>
<reference evidence="1" key="1">
    <citation type="submission" date="2018-02" db="EMBL/GenBank/DDBJ databases">
        <title>The genomes of Aspergillus section Nigri reveals drivers in fungal speciation.</title>
        <authorList>
            <consortium name="DOE Joint Genome Institute"/>
            <person name="Vesth T.C."/>
            <person name="Nybo J."/>
            <person name="Theobald S."/>
            <person name="Brandl J."/>
            <person name="Frisvad J.C."/>
            <person name="Nielsen K.F."/>
            <person name="Lyhne E.K."/>
            <person name="Kogle M.E."/>
            <person name="Kuo A."/>
            <person name="Riley R."/>
            <person name="Clum A."/>
            <person name="Nolan M."/>
            <person name="Lipzen A."/>
            <person name="Salamov A."/>
            <person name="Henrissat B."/>
            <person name="Wiebenga A."/>
            <person name="De vries R.P."/>
            <person name="Grigoriev I.V."/>
            <person name="Mortensen U.H."/>
            <person name="Andersen M.R."/>
            <person name="Baker S.E."/>
        </authorList>
    </citation>
    <scope>NUCLEOTIDE SEQUENCE</scope>
    <source>
        <strain evidence="1">CBS 121060</strain>
    </source>
</reference>
<proteinExistence type="predicted"/>
<evidence type="ECO:0000313" key="2">
    <source>
        <dbReference type="Proteomes" id="UP000249661"/>
    </source>
</evidence>
<accession>A0ACD1GSG2</accession>
<gene>
    <name evidence="1" type="ORF">BO66DRAFT_242507</name>
</gene>
<dbReference type="Proteomes" id="UP000249661">
    <property type="component" value="Unassembled WGS sequence"/>
</dbReference>
<protein>
    <submittedName>
        <fullName evidence="1">Uncharacterized protein</fullName>
    </submittedName>
</protein>